<feature type="compositionally biased region" description="Low complexity" evidence="1">
    <location>
        <begin position="304"/>
        <end position="314"/>
    </location>
</feature>
<sequence>MRLPVLLVFAVHRPAPRPPLARRVHASCARLAATGAGADWPDAPATAPLDADADAMVASWASDADERAPPPPRRKRDRADKSPNRLGKAGLKGFVPSARDRDKVRPTLDDVTRISFGERARQRGVGSRATPHRLNAEERAEYERAIARGYLTLQGRGYRKERKGSPLLNIWRQRSDATGTAAVWLELGAAGGPRTAADGSPIDTCAVDLAPLRDGTVAQRALAAAARAAAPYTPAGAELVDLAALVVGDAAGPDDEALRTQPIWNVPFHEARFEARSRADAKALAAELVGALTAVDFDIEPRAAGDSGSAGASDTEPTVEPGVGSQPRSDGDERAP</sequence>
<name>A0A8J5X7V0_DIALT</name>
<dbReference type="Proteomes" id="UP000751190">
    <property type="component" value="Unassembled WGS sequence"/>
</dbReference>
<accession>A0A8J5X7V0</accession>
<feature type="region of interest" description="Disordered" evidence="1">
    <location>
        <begin position="61"/>
        <end position="105"/>
    </location>
</feature>
<evidence type="ECO:0000313" key="2">
    <source>
        <dbReference type="EMBL" id="KAG8458098.1"/>
    </source>
</evidence>
<proteinExistence type="predicted"/>
<gene>
    <name evidence="2" type="ORF">KFE25_012758</name>
</gene>
<reference evidence="2" key="1">
    <citation type="submission" date="2021-05" db="EMBL/GenBank/DDBJ databases">
        <title>The genome of the haptophyte Pavlova lutheri (Diacronema luteri, Pavlovales) - a model for lipid biosynthesis in eukaryotic algae.</title>
        <authorList>
            <person name="Hulatt C.J."/>
            <person name="Posewitz M.C."/>
        </authorList>
    </citation>
    <scope>NUCLEOTIDE SEQUENCE</scope>
    <source>
        <strain evidence="2">NIVA-4/92</strain>
    </source>
</reference>
<dbReference type="OrthoDB" id="439808at2759"/>
<organism evidence="2 3">
    <name type="scientific">Diacronema lutheri</name>
    <name type="common">Unicellular marine alga</name>
    <name type="synonym">Monochrysis lutheri</name>
    <dbReference type="NCBI Taxonomy" id="2081491"/>
    <lineage>
        <taxon>Eukaryota</taxon>
        <taxon>Haptista</taxon>
        <taxon>Haptophyta</taxon>
        <taxon>Pavlovophyceae</taxon>
        <taxon>Pavlovales</taxon>
        <taxon>Pavlovaceae</taxon>
        <taxon>Diacronema</taxon>
    </lineage>
</organism>
<protein>
    <submittedName>
        <fullName evidence="2">Uncharacterized protein</fullName>
    </submittedName>
</protein>
<evidence type="ECO:0000313" key="3">
    <source>
        <dbReference type="Proteomes" id="UP000751190"/>
    </source>
</evidence>
<keyword evidence="3" id="KW-1185">Reference proteome</keyword>
<feature type="region of interest" description="Disordered" evidence="1">
    <location>
        <begin position="301"/>
        <end position="336"/>
    </location>
</feature>
<comment type="caution">
    <text evidence="2">The sequence shown here is derived from an EMBL/GenBank/DDBJ whole genome shotgun (WGS) entry which is preliminary data.</text>
</comment>
<evidence type="ECO:0000256" key="1">
    <source>
        <dbReference type="SAM" id="MobiDB-lite"/>
    </source>
</evidence>
<dbReference type="EMBL" id="JAGTXO010000057">
    <property type="protein sequence ID" value="KAG8458098.1"/>
    <property type="molecule type" value="Genomic_DNA"/>
</dbReference>
<dbReference type="AlphaFoldDB" id="A0A8J5X7V0"/>